<dbReference type="Gene3D" id="1.25.40.10">
    <property type="entry name" value="Tetratricopeptide repeat domain"/>
    <property type="match status" value="1"/>
</dbReference>
<dbReference type="Proteomes" id="UP000245870">
    <property type="component" value="Unassembled WGS sequence"/>
</dbReference>
<dbReference type="Pfam" id="PF08238">
    <property type="entry name" value="Sel1"/>
    <property type="match status" value="1"/>
</dbReference>
<dbReference type="EMBL" id="QENY01000007">
    <property type="protein sequence ID" value="PVX55048.1"/>
    <property type="molecule type" value="Genomic_DNA"/>
</dbReference>
<dbReference type="InterPro" id="IPR011990">
    <property type="entry name" value="TPR-like_helical_dom_sf"/>
</dbReference>
<protein>
    <recommendedName>
        <fullName evidence="3">Sel1 repeat-containing protein</fullName>
    </recommendedName>
</protein>
<keyword evidence="2" id="KW-1185">Reference proteome</keyword>
<organism evidence="1 2">
    <name type="scientific">Hallella colorans</name>
    <dbReference type="NCBI Taxonomy" id="1703337"/>
    <lineage>
        <taxon>Bacteria</taxon>
        <taxon>Pseudomonadati</taxon>
        <taxon>Bacteroidota</taxon>
        <taxon>Bacteroidia</taxon>
        <taxon>Bacteroidales</taxon>
        <taxon>Prevotellaceae</taxon>
        <taxon>Hallella</taxon>
    </lineage>
</organism>
<accession>A0A2U0UBQ1</accession>
<evidence type="ECO:0000313" key="2">
    <source>
        <dbReference type="Proteomes" id="UP000245870"/>
    </source>
</evidence>
<dbReference type="OrthoDB" id="7056571at2"/>
<dbReference type="SUPFAM" id="SSF81901">
    <property type="entry name" value="HCP-like"/>
    <property type="match status" value="1"/>
</dbReference>
<proteinExistence type="predicted"/>
<comment type="caution">
    <text evidence="1">The sequence shown here is derived from an EMBL/GenBank/DDBJ whole genome shotgun (WGS) entry which is preliminary data.</text>
</comment>
<dbReference type="RefSeq" id="WP_116616249.1">
    <property type="nucleotide sequence ID" value="NZ_QENY01000007.1"/>
</dbReference>
<dbReference type="InterPro" id="IPR006597">
    <property type="entry name" value="Sel1-like"/>
</dbReference>
<evidence type="ECO:0000313" key="1">
    <source>
        <dbReference type="EMBL" id="PVX55048.1"/>
    </source>
</evidence>
<evidence type="ECO:0008006" key="3">
    <source>
        <dbReference type="Google" id="ProtNLM"/>
    </source>
</evidence>
<dbReference type="SMART" id="SM00671">
    <property type="entry name" value="SEL1"/>
    <property type="match status" value="1"/>
</dbReference>
<reference evidence="1 2" key="1">
    <citation type="submission" date="2018-05" db="EMBL/GenBank/DDBJ databases">
        <title>Genomic Encyclopedia of Type Strains, Phase IV (KMG-IV): sequencing the most valuable type-strain genomes for metagenomic binning, comparative biology and taxonomic classification.</title>
        <authorList>
            <person name="Goeker M."/>
        </authorList>
    </citation>
    <scope>NUCLEOTIDE SEQUENCE [LARGE SCALE GENOMIC DNA]</scope>
    <source>
        <strain evidence="1 2">DSM 100333</strain>
    </source>
</reference>
<name>A0A2U0UBQ1_9BACT</name>
<gene>
    <name evidence="1" type="ORF">C7379_10723</name>
</gene>
<sequence>MSTSWRTYFGFAEDNTDETYPQAVQRAKRLLQQENYEDACRILKYAERQRHAEAMFLLAWCFWYGRGVREDAGKAMRLWKMSASLSFEPAVERVQELKKAKERCGT</sequence>
<dbReference type="AlphaFoldDB" id="A0A2U0UBQ1"/>